<dbReference type="EMBL" id="WSEK01000004">
    <property type="protein sequence ID" value="MVQ49219.1"/>
    <property type="molecule type" value="Genomic_DNA"/>
</dbReference>
<evidence type="ECO:0000259" key="6">
    <source>
        <dbReference type="Pfam" id="PF06271"/>
    </source>
</evidence>
<evidence type="ECO:0000256" key="1">
    <source>
        <dbReference type="ARBA" id="ARBA00004141"/>
    </source>
</evidence>
<dbReference type="Proteomes" id="UP000473525">
    <property type="component" value="Unassembled WGS sequence"/>
</dbReference>
<dbReference type="PANTHER" id="PTHR38480">
    <property type="entry name" value="SLR0254 PROTEIN"/>
    <property type="match status" value="1"/>
</dbReference>
<keyword evidence="3 5" id="KW-1133">Transmembrane helix</keyword>
<accession>A0A6L6XPM4</accession>
<comment type="caution">
    <text evidence="7">The sequence shown here is derived from an EMBL/GenBank/DDBJ whole genome shotgun (WGS) entry which is preliminary data.</text>
</comment>
<evidence type="ECO:0000256" key="5">
    <source>
        <dbReference type="SAM" id="Phobius"/>
    </source>
</evidence>
<dbReference type="RefSeq" id="WP_181645079.1">
    <property type="nucleotide sequence ID" value="NZ_WSEK01000004.1"/>
</dbReference>
<sequence length="269" mass="28032">MATAEYATLTTDDLVTGEAVALDLPPAGLGIRMASGLLDVVVTLTLLIGLMIGLIVAAARTDEALTAVASLAAVILALLVYPTAMETLTRGRSLGKLAFGLRAVRDDAGPISFQHAFVRALVGVVEIYVFFGGPAFFAALLSSRGKRLGDYAAGTYVVRERVRLSLPPPAAMPPQLAGWAGGADMTALPTGLALAVRQFLGRLPQLDPASRATIGHRLATAVSEHVAPPPPAGTPPEAFLAAVVAARRDRDAARLAREAELRRRLAARS</sequence>
<feature type="domain" description="RDD" evidence="6">
    <location>
        <begin position="27"/>
        <end position="154"/>
    </location>
</feature>
<comment type="subcellular location">
    <subcellularLocation>
        <location evidence="1">Membrane</location>
        <topology evidence="1">Multi-pass membrane protein</topology>
    </subcellularLocation>
</comment>
<feature type="transmembrane region" description="Helical" evidence="5">
    <location>
        <begin position="116"/>
        <end position="141"/>
    </location>
</feature>
<evidence type="ECO:0000313" key="8">
    <source>
        <dbReference type="Proteomes" id="UP000473525"/>
    </source>
</evidence>
<name>A0A6L6XPM4_9ACTN</name>
<proteinExistence type="predicted"/>
<feature type="transmembrane region" description="Helical" evidence="5">
    <location>
        <begin position="64"/>
        <end position="84"/>
    </location>
</feature>
<organism evidence="7 8">
    <name type="scientific">Nocardioides agri</name>
    <dbReference type="NCBI Taxonomy" id="2682843"/>
    <lineage>
        <taxon>Bacteria</taxon>
        <taxon>Bacillati</taxon>
        <taxon>Actinomycetota</taxon>
        <taxon>Actinomycetes</taxon>
        <taxon>Propionibacteriales</taxon>
        <taxon>Nocardioidaceae</taxon>
        <taxon>Nocardioides</taxon>
    </lineage>
</organism>
<keyword evidence="8" id="KW-1185">Reference proteome</keyword>
<keyword evidence="4 5" id="KW-0472">Membrane</keyword>
<evidence type="ECO:0000256" key="4">
    <source>
        <dbReference type="ARBA" id="ARBA00023136"/>
    </source>
</evidence>
<evidence type="ECO:0000313" key="7">
    <source>
        <dbReference type="EMBL" id="MVQ49219.1"/>
    </source>
</evidence>
<dbReference type="AlphaFoldDB" id="A0A6L6XPM4"/>
<gene>
    <name evidence="7" type="ORF">GON03_08495</name>
</gene>
<keyword evidence="2 5" id="KW-0812">Transmembrane</keyword>
<evidence type="ECO:0000256" key="3">
    <source>
        <dbReference type="ARBA" id="ARBA00022989"/>
    </source>
</evidence>
<evidence type="ECO:0000256" key="2">
    <source>
        <dbReference type="ARBA" id="ARBA00022692"/>
    </source>
</evidence>
<dbReference type="Pfam" id="PF06271">
    <property type="entry name" value="RDD"/>
    <property type="match status" value="1"/>
</dbReference>
<dbReference type="PANTHER" id="PTHR38480:SF1">
    <property type="entry name" value="SLR0254 PROTEIN"/>
    <property type="match status" value="1"/>
</dbReference>
<dbReference type="GO" id="GO:0016020">
    <property type="term" value="C:membrane"/>
    <property type="evidence" value="ECO:0007669"/>
    <property type="project" value="UniProtKB-SubCell"/>
</dbReference>
<protein>
    <submittedName>
        <fullName evidence="7">RDD family protein</fullName>
    </submittedName>
</protein>
<reference evidence="7 8" key="1">
    <citation type="submission" date="2019-12" db="EMBL/GenBank/DDBJ databases">
        <authorList>
            <person name="Huq M.A."/>
        </authorList>
    </citation>
    <scope>NUCLEOTIDE SEQUENCE [LARGE SCALE GENOMIC DNA]</scope>
    <source>
        <strain evidence="7 8">MAH-18</strain>
    </source>
</reference>
<feature type="transmembrane region" description="Helical" evidence="5">
    <location>
        <begin position="33"/>
        <end position="57"/>
    </location>
</feature>
<dbReference type="InterPro" id="IPR010432">
    <property type="entry name" value="RDD"/>
</dbReference>